<evidence type="ECO:0000313" key="1">
    <source>
        <dbReference type="EMBL" id="CAI9101504.1"/>
    </source>
</evidence>
<name>A0AAV1D0Z4_OLDCO</name>
<accession>A0AAV1D0Z4</accession>
<organism evidence="1 2">
    <name type="scientific">Oldenlandia corymbosa var. corymbosa</name>
    <dbReference type="NCBI Taxonomy" id="529605"/>
    <lineage>
        <taxon>Eukaryota</taxon>
        <taxon>Viridiplantae</taxon>
        <taxon>Streptophyta</taxon>
        <taxon>Embryophyta</taxon>
        <taxon>Tracheophyta</taxon>
        <taxon>Spermatophyta</taxon>
        <taxon>Magnoliopsida</taxon>
        <taxon>eudicotyledons</taxon>
        <taxon>Gunneridae</taxon>
        <taxon>Pentapetalae</taxon>
        <taxon>asterids</taxon>
        <taxon>lamiids</taxon>
        <taxon>Gentianales</taxon>
        <taxon>Rubiaceae</taxon>
        <taxon>Rubioideae</taxon>
        <taxon>Spermacoceae</taxon>
        <taxon>Hedyotis-Oldenlandia complex</taxon>
        <taxon>Oldenlandia</taxon>
    </lineage>
</organism>
<evidence type="ECO:0000313" key="2">
    <source>
        <dbReference type="Proteomes" id="UP001161247"/>
    </source>
</evidence>
<proteinExistence type="predicted"/>
<dbReference type="AlphaFoldDB" id="A0AAV1D0Z4"/>
<reference evidence="1" key="1">
    <citation type="submission" date="2023-03" db="EMBL/GenBank/DDBJ databases">
        <authorList>
            <person name="Julca I."/>
        </authorList>
    </citation>
    <scope>NUCLEOTIDE SEQUENCE</scope>
</reference>
<sequence length="186" mass="21070">MKMMKKLKFWSRKKKKKKAFCIDDSPPLPPPPTFHSQRYQYYYYPIEPSAPPLPISSSSSSSSSWVEYDHHIHETISFTSSTQAQVPVYPPPQDIHRVPEISAHDPVPSASDESASYQQHTVQNPVYGVPIVSQEAKTESSGGAFGCVFTIGAHLFRCFFPCFHIQEVNRHGFLHSSSHHDLKKLL</sequence>
<dbReference type="EMBL" id="OX459121">
    <property type="protein sequence ID" value="CAI9101504.1"/>
    <property type="molecule type" value="Genomic_DNA"/>
</dbReference>
<protein>
    <submittedName>
        <fullName evidence="1">OLC1v1038844C1</fullName>
    </submittedName>
</protein>
<gene>
    <name evidence="1" type="ORF">OLC1_LOCUS11081</name>
</gene>
<keyword evidence="2" id="KW-1185">Reference proteome</keyword>
<dbReference type="Proteomes" id="UP001161247">
    <property type="component" value="Chromosome 4"/>
</dbReference>